<accession>A0A5C5GG40</accession>
<organism evidence="9 10">
    <name type="scientific">Pelagovum pacificum</name>
    <dbReference type="NCBI Taxonomy" id="2588711"/>
    <lineage>
        <taxon>Bacteria</taxon>
        <taxon>Pseudomonadati</taxon>
        <taxon>Pseudomonadota</taxon>
        <taxon>Alphaproteobacteria</taxon>
        <taxon>Rhodobacterales</taxon>
        <taxon>Paracoccaceae</taxon>
        <taxon>Pelagovum</taxon>
    </lineage>
</organism>
<feature type="domain" description="DNA polymerase Y-family little finger" evidence="8">
    <location>
        <begin position="362"/>
        <end position="458"/>
    </location>
</feature>
<dbReference type="Pfam" id="PF11799">
    <property type="entry name" value="IMS_C"/>
    <property type="match status" value="1"/>
</dbReference>
<evidence type="ECO:0000256" key="3">
    <source>
        <dbReference type="ARBA" id="ARBA00022763"/>
    </source>
</evidence>
<name>A0A5C5GG40_9RHOB</name>
<feature type="compositionally biased region" description="Basic and acidic residues" evidence="6">
    <location>
        <begin position="46"/>
        <end position="63"/>
    </location>
</feature>
<dbReference type="EC" id="2.7.7.7" evidence="2"/>
<dbReference type="InterPro" id="IPR043502">
    <property type="entry name" value="DNA/RNA_pol_sf"/>
</dbReference>
<dbReference type="PANTHER" id="PTHR35369">
    <property type="entry name" value="BLR3025 PROTEIN-RELATED"/>
    <property type="match status" value="1"/>
</dbReference>
<gene>
    <name evidence="9" type="ORF">FHY64_04300</name>
</gene>
<evidence type="ECO:0000256" key="2">
    <source>
        <dbReference type="ARBA" id="ARBA00012417"/>
    </source>
</evidence>
<keyword evidence="3" id="KW-0227">DNA damage</keyword>
<feature type="domain" description="UmuC" evidence="7">
    <location>
        <begin position="142"/>
        <end position="261"/>
    </location>
</feature>
<dbReference type="InterPro" id="IPR050356">
    <property type="entry name" value="SulA_CellDiv_inhibitor"/>
</dbReference>
<dbReference type="OrthoDB" id="9788640at2"/>
<dbReference type="GO" id="GO:0006281">
    <property type="term" value="P:DNA repair"/>
    <property type="evidence" value="ECO:0007669"/>
    <property type="project" value="InterPro"/>
</dbReference>
<evidence type="ECO:0000256" key="4">
    <source>
        <dbReference type="ARBA" id="ARBA00025589"/>
    </source>
</evidence>
<comment type="caution">
    <text evidence="9">The sequence shown here is derived from an EMBL/GenBank/DDBJ whole genome shotgun (WGS) entry which is preliminary data.</text>
</comment>
<dbReference type="InterPro" id="IPR017961">
    <property type="entry name" value="DNA_pol_Y-fam_little_finger"/>
</dbReference>
<feature type="region of interest" description="Disordered" evidence="6">
    <location>
        <begin position="1"/>
        <end position="103"/>
    </location>
</feature>
<dbReference type="Proteomes" id="UP000314011">
    <property type="component" value="Unassembled WGS sequence"/>
</dbReference>
<dbReference type="EMBL" id="VFFF01000001">
    <property type="protein sequence ID" value="TNY32516.1"/>
    <property type="molecule type" value="Genomic_DNA"/>
</dbReference>
<evidence type="ECO:0000259" key="7">
    <source>
        <dbReference type="Pfam" id="PF00817"/>
    </source>
</evidence>
<comment type="subunit">
    <text evidence="1">Monomer.</text>
</comment>
<feature type="compositionally biased region" description="Pro residues" evidence="6">
    <location>
        <begin position="13"/>
        <end position="28"/>
    </location>
</feature>
<comment type="catalytic activity">
    <reaction evidence="5">
        <text>DNA(n) + a 2'-deoxyribonucleoside 5'-triphosphate = DNA(n+1) + diphosphate</text>
        <dbReference type="Rhea" id="RHEA:22508"/>
        <dbReference type="Rhea" id="RHEA-COMP:17339"/>
        <dbReference type="Rhea" id="RHEA-COMP:17340"/>
        <dbReference type="ChEBI" id="CHEBI:33019"/>
        <dbReference type="ChEBI" id="CHEBI:61560"/>
        <dbReference type="ChEBI" id="CHEBI:173112"/>
        <dbReference type="EC" id="2.7.7.7"/>
    </reaction>
</comment>
<reference evidence="9 10" key="1">
    <citation type="submission" date="2019-06" db="EMBL/GenBank/DDBJ databases">
        <title>Genome of new Rhodobacteraceae sp. SM1903.</title>
        <authorList>
            <person name="Ren X."/>
        </authorList>
    </citation>
    <scope>NUCLEOTIDE SEQUENCE [LARGE SCALE GENOMIC DNA]</scope>
    <source>
        <strain evidence="9 10">SM1903</strain>
    </source>
</reference>
<sequence>MKGEDKLPVLAFPRPPAEPSPPQPSPPRADPDDLARAMEALARAMATERQRTPGPEPERREDPFTPVGRPRWRAGRDGDLPGRPVAGRAGAAAPGGAVAPPAERDPLARRITCIHLPRLSIERWQRILAARHEAPPEELPAALAVEGTHGPVIHATNRAAEQAGISRGARVVDMRALCPEMHLDYADLQGDRMALQKLMLWARRWCPWTALDGAAGLVMDTTGSDHLWGGEALMLRDMEEKLSRLGLSAGLATAPTHGAAWAFARFGGVRETCPPEALDARVAHLPARALRVDADTVLLLDRLGLKTVGALAGVPRLSLARRFARADLAQNPLMRLDQMMGRLPEPVQPPEDPPRFGVTARLPEPVEDPAPHIPALAEELCEGLAAEGFGARRVTLTVYRTDGEVSRVEVATSRATRDAPHVAKLFEGRLDRLDPGFGFDLVTLDASVAEEMDQVQTRLDGGADDGAEVARLTDRLTARFGAPAVRRPLLRESHVPERREHWLPALAPGRRRPEPEPRPRPARLLEPPEQIAVLYAVPEGPPAQFAWRRLTHRVVRFAGPERIAPEWWADRPGVRLRDYYRIEDQHGRRYWLYRDGVLGDGRGDEPRWFVHGIFT</sequence>
<evidence type="ECO:0000313" key="10">
    <source>
        <dbReference type="Proteomes" id="UP000314011"/>
    </source>
</evidence>
<dbReference type="PANTHER" id="PTHR35369:SF2">
    <property type="entry name" value="BLR3025 PROTEIN"/>
    <property type="match status" value="1"/>
</dbReference>
<evidence type="ECO:0000313" key="9">
    <source>
        <dbReference type="EMBL" id="TNY32516.1"/>
    </source>
</evidence>
<keyword evidence="10" id="KW-1185">Reference proteome</keyword>
<dbReference type="SUPFAM" id="SSF56672">
    <property type="entry name" value="DNA/RNA polymerases"/>
    <property type="match status" value="1"/>
</dbReference>
<dbReference type="CDD" id="cd03468">
    <property type="entry name" value="PolY_like"/>
    <property type="match status" value="1"/>
</dbReference>
<proteinExistence type="predicted"/>
<evidence type="ECO:0000256" key="5">
    <source>
        <dbReference type="ARBA" id="ARBA00049244"/>
    </source>
</evidence>
<dbReference type="InterPro" id="IPR001126">
    <property type="entry name" value="UmuC"/>
</dbReference>
<dbReference type="GO" id="GO:0003684">
    <property type="term" value="F:damaged DNA binding"/>
    <property type="evidence" value="ECO:0007669"/>
    <property type="project" value="InterPro"/>
</dbReference>
<feature type="region of interest" description="Disordered" evidence="6">
    <location>
        <begin position="501"/>
        <end position="523"/>
    </location>
</feature>
<dbReference type="AlphaFoldDB" id="A0A5C5GG40"/>
<dbReference type="Pfam" id="PF00817">
    <property type="entry name" value="IMS"/>
    <property type="match status" value="1"/>
</dbReference>
<evidence type="ECO:0000256" key="1">
    <source>
        <dbReference type="ARBA" id="ARBA00011245"/>
    </source>
</evidence>
<protein>
    <recommendedName>
        <fullName evidence="2">DNA-directed DNA polymerase</fullName>
        <ecNumber evidence="2">2.7.7.7</ecNumber>
    </recommendedName>
</protein>
<evidence type="ECO:0000256" key="6">
    <source>
        <dbReference type="SAM" id="MobiDB-lite"/>
    </source>
</evidence>
<dbReference type="RefSeq" id="WP_140193194.1">
    <property type="nucleotide sequence ID" value="NZ_CP065915.1"/>
</dbReference>
<evidence type="ECO:0000259" key="8">
    <source>
        <dbReference type="Pfam" id="PF11799"/>
    </source>
</evidence>
<comment type="function">
    <text evidence="4">Poorly processive, error-prone DNA polymerase involved in untargeted mutagenesis. Copies undamaged DNA at stalled replication forks, which arise in vivo from mismatched or misaligned primer ends. These misaligned primers can be extended by PolIV. Exhibits no 3'-5' exonuclease (proofreading) activity. May be involved in translesional synthesis, in conjunction with the beta clamp from PolIII.</text>
</comment>
<feature type="compositionally biased region" description="Low complexity" evidence="6">
    <location>
        <begin position="81"/>
        <end position="101"/>
    </location>
</feature>